<sequence length="480" mass="51948">GASLLHLLQNIVTRVASLPLISSAYSMCSAFYTHAKETHPHLNTACSVVELVAAVAVGTHSVGTTPPGICLPPQLFCAAFRFSSSTFFQVLEDGVTLTKSVVSSTVHTARDAATGAQQLVAKRMAEAIDLTKDIVQDSVALTKLVVNTCQAAHGTKDLVLSSGMGTMLNRTEELVDHYLPMTEEELVSVTEQQQLQSYFVRLGSLSSKVRQRAYLHSLKKLRLVKENTQNTLSQLQLVEHLKHGVGQRFQDAQEKLNNILREWLQTQPGERQSAGEDVESRTLTMLRILTKHLGPMYTQVVARIEGLPSHVGERIDQAISNIRQLHTSFSSAGSIQDLTSSILAQSNEKIADAHEALDSLVDHVVQNTPLNWVVGPFRPSPAATVAKAEASASGQEEAAAEEPTDTGMSMMSSAEEAKPKVTAPGAVAHESAKRTDKAGEVEESKMEDTPSKAWAEDAPASHVPKKAKKLLKAVEEGREL</sequence>
<keyword evidence="3" id="KW-0551">Lipid droplet</keyword>
<dbReference type="Pfam" id="PF03036">
    <property type="entry name" value="Perilipin"/>
    <property type="match status" value="1"/>
</dbReference>
<feature type="region of interest" description="Disordered" evidence="4">
    <location>
        <begin position="386"/>
        <end position="466"/>
    </location>
</feature>
<dbReference type="GO" id="GO:0010890">
    <property type="term" value="P:positive regulation of triglyceride storage"/>
    <property type="evidence" value="ECO:0007669"/>
    <property type="project" value="TreeGrafter"/>
</dbReference>
<feature type="compositionally biased region" description="Basic and acidic residues" evidence="4">
    <location>
        <begin position="430"/>
        <end position="450"/>
    </location>
</feature>
<reference evidence="5" key="1">
    <citation type="submission" date="2025-08" db="UniProtKB">
        <authorList>
            <consortium name="Ensembl"/>
        </authorList>
    </citation>
    <scope>IDENTIFICATION</scope>
</reference>
<proteinExistence type="inferred from homology"/>
<evidence type="ECO:0000256" key="2">
    <source>
        <dbReference type="ARBA" id="ARBA00006311"/>
    </source>
</evidence>
<evidence type="ECO:0000256" key="3">
    <source>
        <dbReference type="ARBA" id="ARBA00022677"/>
    </source>
</evidence>
<dbReference type="InterPro" id="IPR004279">
    <property type="entry name" value="Perilipin"/>
</dbReference>
<dbReference type="Proteomes" id="UP000694545">
    <property type="component" value="Unplaced"/>
</dbReference>
<reference evidence="5" key="2">
    <citation type="submission" date="2025-09" db="UniProtKB">
        <authorList>
            <consortium name="Ensembl"/>
        </authorList>
    </citation>
    <scope>IDENTIFICATION</scope>
</reference>
<evidence type="ECO:0000313" key="6">
    <source>
        <dbReference type="Proteomes" id="UP000694545"/>
    </source>
</evidence>
<dbReference type="PANTHER" id="PTHR14024">
    <property type="entry name" value="PERILIPIN"/>
    <property type="match status" value="1"/>
</dbReference>
<feature type="compositionally biased region" description="Low complexity" evidence="4">
    <location>
        <begin position="386"/>
        <end position="397"/>
    </location>
</feature>
<dbReference type="GO" id="GO:0005829">
    <property type="term" value="C:cytosol"/>
    <property type="evidence" value="ECO:0007669"/>
    <property type="project" value="TreeGrafter"/>
</dbReference>
<keyword evidence="6" id="KW-1185">Reference proteome</keyword>
<dbReference type="Gene3D" id="1.20.120.340">
    <property type="entry name" value="Flagellar protein FliS"/>
    <property type="match status" value="1"/>
</dbReference>
<evidence type="ECO:0008006" key="7">
    <source>
        <dbReference type="Google" id="ProtNLM"/>
    </source>
</evidence>
<dbReference type="GO" id="GO:0019915">
    <property type="term" value="P:lipid storage"/>
    <property type="evidence" value="ECO:0007669"/>
    <property type="project" value="TreeGrafter"/>
</dbReference>
<evidence type="ECO:0000256" key="1">
    <source>
        <dbReference type="ARBA" id="ARBA00004502"/>
    </source>
</evidence>
<organism evidence="5 6">
    <name type="scientific">Varanus komodoensis</name>
    <name type="common">Komodo dragon</name>
    <dbReference type="NCBI Taxonomy" id="61221"/>
    <lineage>
        <taxon>Eukaryota</taxon>
        <taxon>Metazoa</taxon>
        <taxon>Chordata</taxon>
        <taxon>Craniata</taxon>
        <taxon>Vertebrata</taxon>
        <taxon>Euteleostomi</taxon>
        <taxon>Lepidosauria</taxon>
        <taxon>Squamata</taxon>
        <taxon>Bifurcata</taxon>
        <taxon>Unidentata</taxon>
        <taxon>Episquamata</taxon>
        <taxon>Toxicofera</taxon>
        <taxon>Anguimorpha</taxon>
        <taxon>Paleoanguimorpha</taxon>
        <taxon>Varanoidea</taxon>
        <taxon>Varanidae</taxon>
        <taxon>Varanus</taxon>
    </lineage>
</organism>
<dbReference type="PANTHER" id="PTHR14024:SF51">
    <property type="entry name" value="PERILIPIN-RELATED"/>
    <property type="match status" value="1"/>
</dbReference>
<dbReference type="Ensembl" id="ENSVKKT00000026508.1">
    <property type="protein sequence ID" value="ENSVKKP00000025876.1"/>
    <property type="gene ID" value="ENSVKKG00000016935.1"/>
</dbReference>
<name>A0A8D2Q7T0_VARKO</name>
<comment type="subcellular location">
    <subcellularLocation>
        <location evidence="1">Lipid droplet</location>
    </subcellularLocation>
</comment>
<dbReference type="Gene3D" id="3.30.720.170">
    <property type="entry name" value="Perilipin, alpha-beta domain"/>
    <property type="match status" value="1"/>
</dbReference>
<comment type="similarity">
    <text evidence="2">Belongs to the perilipin family.</text>
</comment>
<dbReference type="AlphaFoldDB" id="A0A8D2Q7T0"/>
<evidence type="ECO:0000256" key="4">
    <source>
        <dbReference type="SAM" id="MobiDB-lite"/>
    </source>
</evidence>
<dbReference type="SUPFAM" id="SSF109775">
    <property type="entry name" value="Mannose-6-phosphate receptor binding protein 1 (Tip47), C-terminal domain"/>
    <property type="match status" value="1"/>
</dbReference>
<evidence type="ECO:0000313" key="5">
    <source>
        <dbReference type="Ensembl" id="ENSVKKP00000025876.1"/>
    </source>
</evidence>
<dbReference type="GO" id="GO:0005811">
    <property type="term" value="C:lipid droplet"/>
    <property type="evidence" value="ECO:0007669"/>
    <property type="project" value="UniProtKB-SubCell"/>
</dbReference>
<accession>A0A8D2Q7T0</accession>
<protein>
    <recommendedName>
        <fullName evidence="7">Perilipin</fullName>
    </recommendedName>
</protein>